<keyword evidence="3" id="KW-1185">Reference proteome</keyword>
<dbReference type="InterPro" id="IPR001245">
    <property type="entry name" value="Ser-Thr/Tyr_kinase_cat_dom"/>
</dbReference>
<protein>
    <recommendedName>
        <fullName evidence="1">Protein kinase domain-containing protein</fullName>
    </recommendedName>
</protein>
<reference evidence="2 3" key="1">
    <citation type="submission" date="2017-11" db="EMBL/GenBank/DDBJ databases">
        <title>The genome of Rhizophagus clarus HR1 reveals common genetic basis of auxotrophy among arbuscular mycorrhizal fungi.</title>
        <authorList>
            <person name="Kobayashi Y."/>
        </authorList>
    </citation>
    <scope>NUCLEOTIDE SEQUENCE [LARGE SCALE GENOMIC DNA]</scope>
    <source>
        <strain evidence="2 3">HR1</strain>
    </source>
</reference>
<dbReference type="Pfam" id="PF07714">
    <property type="entry name" value="PK_Tyr_Ser-Thr"/>
    <property type="match status" value="1"/>
</dbReference>
<evidence type="ECO:0000259" key="1">
    <source>
        <dbReference type="PROSITE" id="PS50011"/>
    </source>
</evidence>
<dbReference type="InterPro" id="IPR011009">
    <property type="entry name" value="Kinase-like_dom_sf"/>
</dbReference>
<proteinExistence type="predicted"/>
<gene>
    <name evidence="2" type="ORF">RclHR1_07030007</name>
</gene>
<dbReference type="PANTHER" id="PTHR44329">
    <property type="entry name" value="SERINE/THREONINE-PROTEIN KINASE TNNI3K-RELATED"/>
    <property type="match status" value="1"/>
</dbReference>
<sequence length="1503" mass="180231">MSLQCERCGNEYTYDVVKWCKPCQIDYLKKNFIKESGNRQIDKIIREMQLKIDTCHDIVFEWIPYDEFNYIKEIRRDNCITIYSATRKSNPLYYDTDENKYLRNHFDQDKKVILKYFHSSHITINEFLNKINKYSIKHQDDIRKIYGISQNPYTSDYIMVLEDGEDSYCEECDEKYTDINHKWCKPCQINYLKRNFANWAIENEEINQFIQEMQLKIDSYNDIIFEWIPYNQFSYIKEINRDDYITVYSATWKSQPLYYDEDENEYLRDQFDQNKKVNLKYFHSTHITTNEFLKKINVYSIKQQQDDVRNIYGISQNPYTHDYIIVREDSKDDYCEECDKKYTDINHKWCKPCQINYLKRNFINWKSGNEEIGRFIQEMQLKIDSYNDIIFEWIPYDQFSYIKEINRDNITVVYSATWKSYPLYYDEDKSEYMRSQFGQNKKVTLKYFHNTHVATNGFLNKVNAYSIKRQDDIRNIYGISQNPYTNDYIMVLEDGKDYYCEKCDEKYTDINHKWCKTCQINYLKRNFINWTSGNEKIDESIQEMQSRIGSCNDIVLEWIPYDRFYNIKEVGKYDNVTVHSAIWKGSSQSSYNENILNSQKESQNKKVALKWLCNHHHIDFYTILCKINSYSIKYQNNIRKIYGISQNPYTSDYIMVLEDGKGYYCEKCDEKFTDKNHKWCKSCRINYLKSNFTNWTSGNEKIDQFIQEMQLKIDSYNDIVFEWIPYDQFYNIKETEKYGHITVRSAIWKGGLLCHNNRKVILKFLCNSQYLTYKVLNEINVYSIKYQDDTRKIYGISQDPDTNDYIIALEDGYCEKCDERHDENNEWYRSCQINYLKRNFTNWTSGDERIDKFIQEMQLKIDSNDDIIFEWIPYKKFNDIKEISKDDNITLYSAIWEGGQLFHDKNINDQEIQNNKVILKHFHNSRIISDEFLNKVNSYSIKYQDDIRKIYGMSQNPRSKDYIIALEDGYCEECDKKYDENHIWYKSCQVNYLKTNFISWTSEDEKIDEFIQKMQLKTDYCNGIIFEWIPYNQFNDIKEIVDDHAKVYSAVWKDGPLYYYDDIMEWTKKRSVNTKVILRHLNNLQDIDNEFLNEYNTSYGISQDPNTKNYIMIQDEYCKKCGEKYVSAIHSLYNPCKVIRLRKSFRNEAIDDFIRKAQLNNYFNNTFEWIPFDQFNDIQEIGKGGFATVYSAVWKDGPLYYDNNKKKWLRRFGANKKVVLKCLHNSQNITDKFLDEIKVHSMKTSIYILSMYGISQNPDSKDYIMVLDYVEGGDLYKWLIKNYDKFDWSYKLLSLWNTVRGLKEIHQKLMVHRDLHTGNILVKNEYWPYISDIGLCGKVVDIDETKVFGVMPYVAPEVLKGGKYTQAADIYSLGMLMYFIATGKQPFYSRAHDQYLAIGICKGVRPEMDDLEAPKFYTDLMKRCWDSNPDNRPDINEIFELMKLFNNSKQQQDNEIGKQLEEAEEYRKANPLSIDVIQASTHPQAVYTSRLLNPFTKDLSDNI</sequence>
<evidence type="ECO:0000313" key="3">
    <source>
        <dbReference type="Proteomes" id="UP000247702"/>
    </source>
</evidence>
<dbReference type="InterPro" id="IPR051681">
    <property type="entry name" value="Ser/Thr_Kinases-Pseudokinases"/>
</dbReference>
<dbReference type="Proteomes" id="UP000247702">
    <property type="component" value="Unassembled WGS sequence"/>
</dbReference>
<dbReference type="EMBL" id="BEXD01004097">
    <property type="protein sequence ID" value="GBC06777.1"/>
    <property type="molecule type" value="Genomic_DNA"/>
</dbReference>
<dbReference type="GO" id="GO:0005524">
    <property type="term" value="F:ATP binding"/>
    <property type="evidence" value="ECO:0007669"/>
    <property type="project" value="InterPro"/>
</dbReference>
<dbReference type="Gene3D" id="1.10.510.10">
    <property type="entry name" value="Transferase(Phosphotransferase) domain 1"/>
    <property type="match status" value="1"/>
</dbReference>
<evidence type="ECO:0000313" key="2">
    <source>
        <dbReference type="EMBL" id="GBC06777.1"/>
    </source>
</evidence>
<name>A0A2Z6SK48_9GLOM</name>
<feature type="domain" description="Protein kinase" evidence="1">
    <location>
        <begin position="1175"/>
        <end position="1445"/>
    </location>
</feature>
<accession>A0A2Z6SK48</accession>
<organism evidence="2 3">
    <name type="scientific">Rhizophagus clarus</name>
    <dbReference type="NCBI Taxonomy" id="94130"/>
    <lineage>
        <taxon>Eukaryota</taxon>
        <taxon>Fungi</taxon>
        <taxon>Fungi incertae sedis</taxon>
        <taxon>Mucoromycota</taxon>
        <taxon>Glomeromycotina</taxon>
        <taxon>Glomeromycetes</taxon>
        <taxon>Glomerales</taxon>
        <taxon>Glomeraceae</taxon>
        <taxon>Rhizophagus</taxon>
    </lineage>
</organism>
<dbReference type="SUPFAM" id="SSF56112">
    <property type="entry name" value="Protein kinase-like (PK-like)"/>
    <property type="match status" value="1"/>
</dbReference>
<dbReference type="InterPro" id="IPR000719">
    <property type="entry name" value="Prot_kinase_dom"/>
</dbReference>
<comment type="caution">
    <text evidence="2">The sequence shown here is derived from an EMBL/GenBank/DDBJ whole genome shotgun (WGS) entry which is preliminary data.</text>
</comment>
<dbReference type="GO" id="GO:0004674">
    <property type="term" value="F:protein serine/threonine kinase activity"/>
    <property type="evidence" value="ECO:0007669"/>
    <property type="project" value="TreeGrafter"/>
</dbReference>
<dbReference type="PROSITE" id="PS50011">
    <property type="entry name" value="PROTEIN_KINASE_DOM"/>
    <property type="match status" value="1"/>
</dbReference>